<evidence type="ECO:0000313" key="3">
    <source>
        <dbReference type="EMBL" id="UZX20110.1"/>
    </source>
</evidence>
<dbReference type="PROSITE" id="PS50975">
    <property type="entry name" value="ATP_GRASP"/>
    <property type="match status" value="1"/>
</dbReference>
<accession>A0ABY6QSE2</accession>
<keyword evidence="1" id="KW-0067">ATP-binding</keyword>
<evidence type="ECO:0000259" key="2">
    <source>
        <dbReference type="PROSITE" id="PS50975"/>
    </source>
</evidence>
<dbReference type="SUPFAM" id="SSF56059">
    <property type="entry name" value="Glutathione synthetase ATP-binding domain-like"/>
    <property type="match status" value="1"/>
</dbReference>
<reference evidence="3" key="1">
    <citation type="submission" date="2021-09" db="EMBL/GenBank/DDBJ databases">
        <title>Complete genome sequence and metabolic characterization of Streptomyces tanashiensis DSM 731 the producer of antibacterial Kalafungin and diverse secondary metabolites.</title>
        <authorList>
            <person name="Abbasi M.N."/>
            <person name="Anwar M.N."/>
            <person name="Alam K."/>
            <person name="Shoaib M."/>
            <person name="Lin Z."/>
            <person name="Hayat M."/>
            <person name="Ali M.I."/>
            <person name="Malik H.M.T."/>
            <person name="Ahmed I."/>
            <person name="Li A."/>
            <person name="Hailong Wang H."/>
            <person name="Zhang Y."/>
        </authorList>
    </citation>
    <scope>NUCLEOTIDE SEQUENCE</scope>
    <source>
        <strain evidence="3">Kala</strain>
    </source>
</reference>
<evidence type="ECO:0000256" key="1">
    <source>
        <dbReference type="PROSITE-ProRule" id="PRU00409"/>
    </source>
</evidence>
<dbReference type="Gene3D" id="3.30.470.20">
    <property type="entry name" value="ATP-grasp fold, B domain"/>
    <property type="match status" value="1"/>
</dbReference>
<keyword evidence="3" id="KW-0436">Ligase</keyword>
<proteinExistence type="predicted"/>
<dbReference type="GO" id="GO:0016874">
    <property type="term" value="F:ligase activity"/>
    <property type="evidence" value="ECO:0007669"/>
    <property type="project" value="UniProtKB-KW"/>
</dbReference>
<dbReference type="InterPro" id="IPR013651">
    <property type="entry name" value="ATP-grasp_RimK-type"/>
</dbReference>
<name>A0ABY6QSE2_9ACTN</name>
<sequence length="311" mass="33648">MILFFGRPDDSPLARAISAARDADLRHLVIDQARTARYDLVVGTDALDARLTVEGMRVPLRDVSAVYARPLEPPEDGDPAARARAAAFQEWFVGWLDTTPAVVVSRPRAMESNSSKPYQSQLIGRSGFAVPETLVSDDPEEILAFRARHGRVVYKSASGIRSIVREFTEADEGRLALVRGLPTQFQAYVPGQDVRVHVVGADTYAAAVDSDAIDYRYAGQDGRPARLAPLDLPPDIARRCVELAAALGLPLAGIDLRRTPDGAWVCFEVNPMPAYSYYEAHTGLPISSALVAYLDGRRAPAPALATAPLGV</sequence>
<dbReference type="PANTHER" id="PTHR21621:SF0">
    <property type="entry name" value="BETA-CITRYLGLUTAMATE SYNTHASE B-RELATED"/>
    <property type="match status" value="1"/>
</dbReference>
<protein>
    <submittedName>
        <fullName evidence="3">Alpha-L-glutamate ligase</fullName>
    </submittedName>
</protein>
<dbReference type="InterPro" id="IPR011761">
    <property type="entry name" value="ATP-grasp"/>
</dbReference>
<feature type="domain" description="ATP-grasp" evidence="2">
    <location>
        <begin position="120"/>
        <end position="295"/>
    </location>
</feature>
<dbReference type="Proteomes" id="UP001164506">
    <property type="component" value="Chromosome"/>
</dbReference>
<dbReference type="RefSeq" id="WP_190105903.1">
    <property type="nucleotide sequence ID" value="NZ_BMUH01000013.1"/>
</dbReference>
<dbReference type="PANTHER" id="PTHR21621">
    <property type="entry name" value="RIBOSOMAL PROTEIN S6 MODIFICATION PROTEIN"/>
    <property type="match status" value="1"/>
</dbReference>
<keyword evidence="1" id="KW-0547">Nucleotide-binding</keyword>
<gene>
    <name evidence="3" type="ORF">LDH80_04980</name>
</gene>
<organism evidence="3 4">
    <name type="scientific">Streptomyces tanashiensis</name>
    <dbReference type="NCBI Taxonomy" id="67367"/>
    <lineage>
        <taxon>Bacteria</taxon>
        <taxon>Bacillati</taxon>
        <taxon>Actinomycetota</taxon>
        <taxon>Actinomycetes</taxon>
        <taxon>Kitasatosporales</taxon>
        <taxon>Streptomycetaceae</taxon>
        <taxon>Streptomyces</taxon>
    </lineage>
</organism>
<dbReference type="EMBL" id="CP084204">
    <property type="protein sequence ID" value="UZX20110.1"/>
    <property type="molecule type" value="Genomic_DNA"/>
</dbReference>
<keyword evidence="4" id="KW-1185">Reference proteome</keyword>
<dbReference type="Pfam" id="PF08443">
    <property type="entry name" value="RimK"/>
    <property type="match status" value="1"/>
</dbReference>
<dbReference type="GeneID" id="95598774"/>
<evidence type="ECO:0000313" key="4">
    <source>
        <dbReference type="Proteomes" id="UP001164506"/>
    </source>
</evidence>